<dbReference type="GO" id="GO:0005737">
    <property type="term" value="C:cytoplasm"/>
    <property type="evidence" value="ECO:0000318"/>
    <property type="project" value="GO_Central"/>
</dbReference>
<dbReference type="SUPFAM" id="SSF81383">
    <property type="entry name" value="F-box domain"/>
    <property type="match status" value="1"/>
</dbReference>
<dbReference type="SUPFAM" id="SSF49785">
    <property type="entry name" value="Galactose-binding domain-like"/>
    <property type="match status" value="1"/>
</dbReference>
<evidence type="ECO:0000313" key="5">
    <source>
        <dbReference type="Ensembl" id="ENSLOCP00000017956.1"/>
    </source>
</evidence>
<dbReference type="PANTHER" id="PTHR12125">
    <property type="entry name" value="F-BOX ONLY PROTEIN 6-LIKE PROTEIN"/>
    <property type="match status" value="1"/>
</dbReference>
<dbReference type="AlphaFoldDB" id="W5NBE7"/>
<reference evidence="6" key="1">
    <citation type="submission" date="2011-12" db="EMBL/GenBank/DDBJ databases">
        <title>The Draft Genome of Lepisosteus oculatus.</title>
        <authorList>
            <consortium name="The Broad Institute Genome Assembly &amp; Analysis Group"/>
            <consortium name="Computational R&amp;D Group"/>
            <consortium name="and Sequencing Platform"/>
            <person name="Di Palma F."/>
            <person name="Alfoldi J."/>
            <person name="Johnson J."/>
            <person name="Berlin A."/>
            <person name="Gnerre S."/>
            <person name="Jaffe D."/>
            <person name="MacCallum I."/>
            <person name="Young S."/>
            <person name="Walker B.J."/>
            <person name="Lander E.S."/>
            <person name="Lindblad-Toh K."/>
        </authorList>
    </citation>
    <scope>NUCLEOTIDE SEQUENCE [LARGE SCALE GENOMIC DNA]</scope>
</reference>
<dbReference type="GO" id="GO:0036503">
    <property type="term" value="P:ERAD pathway"/>
    <property type="evidence" value="ECO:0000318"/>
    <property type="project" value="GO_Central"/>
</dbReference>
<dbReference type="InParanoid" id="W5NBE7"/>
<feature type="domain" description="FBA" evidence="4">
    <location>
        <begin position="104"/>
        <end position="280"/>
    </location>
</feature>
<evidence type="ECO:0000256" key="1">
    <source>
        <dbReference type="ARBA" id="ARBA00022786"/>
    </source>
</evidence>
<dbReference type="InterPro" id="IPR001810">
    <property type="entry name" value="F-box_dom"/>
</dbReference>
<protein>
    <submittedName>
        <fullName evidence="5">NCCRP1, F-box associated domain containing</fullName>
    </submittedName>
</protein>
<dbReference type="Proteomes" id="UP000018468">
    <property type="component" value="Linkage group LG2"/>
</dbReference>
<evidence type="ECO:0000256" key="2">
    <source>
        <dbReference type="SAM" id="MobiDB-lite"/>
    </source>
</evidence>
<dbReference type="GeneTree" id="ENSGT00940000159408"/>
<dbReference type="InterPro" id="IPR007397">
    <property type="entry name" value="F-box-assoc_dom"/>
</dbReference>
<feature type="region of interest" description="Disordered" evidence="2">
    <location>
        <begin position="1"/>
        <end position="32"/>
    </location>
</feature>
<feature type="compositionally biased region" description="Basic residues" evidence="2">
    <location>
        <begin position="1"/>
        <end position="22"/>
    </location>
</feature>
<dbReference type="InterPro" id="IPR036047">
    <property type="entry name" value="F-box-like_dom_sf"/>
</dbReference>
<reference evidence="5" key="2">
    <citation type="submission" date="2025-08" db="UniProtKB">
        <authorList>
            <consortium name="Ensembl"/>
        </authorList>
    </citation>
    <scope>IDENTIFICATION</scope>
</reference>
<dbReference type="STRING" id="7918.ENSLOCP00000017956"/>
<dbReference type="eggNOG" id="ENOG502RZA6">
    <property type="taxonomic scope" value="Eukaryota"/>
</dbReference>
<dbReference type="GeneID" id="102694466"/>
<dbReference type="PROSITE" id="PS51114">
    <property type="entry name" value="FBA"/>
    <property type="match status" value="1"/>
</dbReference>
<dbReference type="GO" id="GO:0006516">
    <property type="term" value="P:glycoprotein catabolic process"/>
    <property type="evidence" value="ECO:0000318"/>
    <property type="project" value="GO_Central"/>
</dbReference>
<dbReference type="PANTHER" id="PTHR12125:SF12">
    <property type="entry name" value="F-BOX ONLY PROTEIN 6"/>
    <property type="match status" value="1"/>
</dbReference>
<dbReference type="GO" id="GO:0031146">
    <property type="term" value="P:SCF-dependent proteasomal ubiquitin-dependent protein catabolic process"/>
    <property type="evidence" value="ECO:0000318"/>
    <property type="project" value="GO_Central"/>
</dbReference>
<reference evidence="5" key="3">
    <citation type="submission" date="2025-09" db="UniProtKB">
        <authorList>
            <consortium name="Ensembl"/>
        </authorList>
    </citation>
    <scope>IDENTIFICATION</scope>
</reference>
<sequence length="285" mass="33756">MKKSKKSQGKKRRMGQIQHKRHEGLDTFDPETGMDLSVAPEEILVLILSHLPAKTLLSDCQHVCRRWRAIVQSQAFWRFKCQGERNAITFYIGYLPTNFDWRRFYLKQPFNRNLIRNPCGAERLQHWNVHNGGDGWIVRTFDHEDLTGIKSTFVSSYYWCEKSQTIDLLKEGFWEKILDEYQPEITVNDWFSAHRDCGGEYQMFVQLLGANKHKIIKEYTTDLRTIPVLPFQQWDQITYIFRNYGPGVRYVKFKHIGKDILFWKGHYGAWVTNTSVTIRLKSPEK</sequence>
<evidence type="ECO:0000313" key="6">
    <source>
        <dbReference type="Proteomes" id="UP000018468"/>
    </source>
</evidence>
<dbReference type="SMART" id="SM00256">
    <property type="entry name" value="FBOX"/>
    <property type="match status" value="1"/>
</dbReference>
<dbReference type="SMART" id="SM01198">
    <property type="entry name" value="FBA"/>
    <property type="match status" value="1"/>
</dbReference>
<evidence type="ECO:0000259" key="4">
    <source>
        <dbReference type="PROSITE" id="PS51114"/>
    </source>
</evidence>
<feature type="domain" description="F-box" evidence="3">
    <location>
        <begin position="33"/>
        <end position="80"/>
    </location>
</feature>
<dbReference type="EMBL" id="AHAT01023720">
    <property type="status" value="NOT_ANNOTATED_CDS"/>
    <property type="molecule type" value="Genomic_DNA"/>
</dbReference>
<dbReference type="KEGG" id="loc:102694466"/>
<dbReference type="Bgee" id="ENSLOCG00000014589">
    <property type="expression patterns" value="Expressed in pharyngeal gill and 13 other cell types or tissues"/>
</dbReference>
<dbReference type="FunFam" id="2.60.120.260:FF:000012">
    <property type="entry name" value="F-box only protein 2"/>
    <property type="match status" value="1"/>
</dbReference>
<dbReference type="Pfam" id="PF04300">
    <property type="entry name" value="FBA"/>
    <property type="match status" value="1"/>
</dbReference>
<dbReference type="HOGENOM" id="CLU_068548_0_0_1"/>
<dbReference type="Gene3D" id="2.60.120.260">
    <property type="entry name" value="Galactose-binding domain-like"/>
    <property type="match status" value="1"/>
</dbReference>
<dbReference type="Ensembl" id="ENSLOCT00000017988.1">
    <property type="protein sequence ID" value="ENSLOCP00000017956.1"/>
    <property type="gene ID" value="ENSLOCG00000014589.1"/>
</dbReference>
<proteinExistence type="predicted"/>
<keyword evidence="6" id="KW-1185">Reference proteome</keyword>
<accession>W5NBE7</accession>
<dbReference type="Gene3D" id="1.20.1280.50">
    <property type="match status" value="1"/>
</dbReference>
<dbReference type="PROSITE" id="PS50181">
    <property type="entry name" value="FBOX"/>
    <property type="match status" value="1"/>
</dbReference>
<dbReference type="GO" id="GO:0019005">
    <property type="term" value="C:SCF ubiquitin ligase complex"/>
    <property type="evidence" value="ECO:0000318"/>
    <property type="project" value="GO_Central"/>
</dbReference>
<dbReference type="InterPro" id="IPR008979">
    <property type="entry name" value="Galactose-bd-like_sf"/>
</dbReference>
<organism evidence="5 6">
    <name type="scientific">Lepisosteus oculatus</name>
    <name type="common">Spotted gar</name>
    <dbReference type="NCBI Taxonomy" id="7918"/>
    <lineage>
        <taxon>Eukaryota</taxon>
        <taxon>Metazoa</taxon>
        <taxon>Chordata</taxon>
        <taxon>Craniata</taxon>
        <taxon>Vertebrata</taxon>
        <taxon>Euteleostomi</taxon>
        <taxon>Actinopterygii</taxon>
        <taxon>Neopterygii</taxon>
        <taxon>Holostei</taxon>
        <taxon>Semionotiformes</taxon>
        <taxon>Lepisosteidae</taxon>
        <taxon>Lepisosteus</taxon>
    </lineage>
</organism>
<dbReference type="FunFam" id="1.20.1280.50:FF:000002">
    <property type="entry name" value="F-box only protein 44"/>
    <property type="match status" value="1"/>
</dbReference>
<dbReference type="Pfam" id="PF12937">
    <property type="entry name" value="F-box-like"/>
    <property type="match status" value="1"/>
</dbReference>
<dbReference type="InterPro" id="IPR039752">
    <property type="entry name" value="F-box_only"/>
</dbReference>
<dbReference type="EMBL" id="AHAT01023719">
    <property type="status" value="NOT_ANNOTATED_CDS"/>
    <property type="molecule type" value="Genomic_DNA"/>
</dbReference>
<evidence type="ECO:0000259" key="3">
    <source>
        <dbReference type="PROSITE" id="PS50181"/>
    </source>
</evidence>
<dbReference type="OrthoDB" id="1107553at2759"/>
<name>W5NBE7_LEPOC</name>
<keyword evidence="1" id="KW-0833">Ubl conjugation pathway</keyword>